<comment type="caution">
    <text evidence="5">The sequence shown here is derived from an EMBL/GenBank/DDBJ whole genome shotgun (WGS) entry which is preliminary data.</text>
</comment>
<feature type="region of interest" description="Disordered" evidence="1">
    <location>
        <begin position="80"/>
        <end position="112"/>
    </location>
</feature>
<dbReference type="EMBL" id="JAWDGP010006237">
    <property type="protein sequence ID" value="KAK3745117.1"/>
    <property type="molecule type" value="Genomic_DNA"/>
</dbReference>
<sequence>MKNASRLPSAGRGAERKKRRLGPVAAPLFSGCLRAPRAAQVPATHGDGSSFGSPGRDRRLNELPLSPGGRPACVCPLSGAGYRSSSAPRLGGARPRRFKAEPCDSLAGARPP</sequence>
<keyword evidence="6" id="KW-1185">Reference proteome</keyword>
<evidence type="ECO:0000313" key="5">
    <source>
        <dbReference type="EMBL" id="KAK3745162.1"/>
    </source>
</evidence>
<reference evidence="5" key="1">
    <citation type="journal article" date="2023" name="G3 (Bethesda)">
        <title>A reference genome for the long-term kleptoplast-retaining sea slug Elysia crispata morphotype clarki.</title>
        <authorList>
            <person name="Eastman K.E."/>
            <person name="Pendleton A.L."/>
            <person name="Shaikh M.A."/>
            <person name="Suttiyut T."/>
            <person name="Ogas R."/>
            <person name="Tomko P."/>
            <person name="Gavelis G."/>
            <person name="Widhalm J.R."/>
            <person name="Wisecaver J.H."/>
        </authorList>
    </citation>
    <scope>NUCLEOTIDE SEQUENCE</scope>
    <source>
        <strain evidence="5">ECLA1</strain>
    </source>
</reference>
<organism evidence="5 6">
    <name type="scientific">Elysia crispata</name>
    <name type="common">lettuce slug</name>
    <dbReference type="NCBI Taxonomy" id="231223"/>
    <lineage>
        <taxon>Eukaryota</taxon>
        <taxon>Metazoa</taxon>
        <taxon>Spiralia</taxon>
        <taxon>Lophotrochozoa</taxon>
        <taxon>Mollusca</taxon>
        <taxon>Gastropoda</taxon>
        <taxon>Heterobranchia</taxon>
        <taxon>Euthyneura</taxon>
        <taxon>Panpulmonata</taxon>
        <taxon>Sacoglossa</taxon>
        <taxon>Placobranchoidea</taxon>
        <taxon>Plakobranchidae</taxon>
        <taxon>Elysia</taxon>
    </lineage>
</organism>
<evidence type="ECO:0000313" key="6">
    <source>
        <dbReference type="Proteomes" id="UP001283361"/>
    </source>
</evidence>
<protein>
    <submittedName>
        <fullName evidence="5">Uncharacterized protein</fullName>
    </submittedName>
</protein>
<dbReference type="AlphaFoldDB" id="A0AAE0YHL1"/>
<proteinExistence type="predicted"/>
<evidence type="ECO:0000313" key="4">
    <source>
        <dbReference type="EMBL" id="KAK3745147.1"/>
    </source>
</evidence>
<dbReference type="Proteomes" id="UP001283361">
    <property type="component" value="Unassembled WGS sequence"/>
</dbReference>
<dbReference type="EMBL" id="JAWDGP010006237">
    <property type="protein sequence ID" value="KAK3745147.1"/>
    <property type="molecule type" value="Genomic_DNA"/>
</dbReference>
<dbReference type="PROSITE" id="PS51257">
    <property type="entry name" value="PROKAR_LIPOPROTEIN"/>
    <property type="match status" value="1"/>
</dbReference>
<evidence type="ECO:0000256" key="1">
    <source>
        <dbReference type="SAM" id="MobiDB-lite"/>
    </source>
</evidence>
<feature type="region of interest" description="Disordered" evidence="1">
    <location>
        <begin position="1"/>
        <end position="22"/>
    </location>
</feature>
<dbReference type="EMBL" id="JAWDGP010006237">
    <property type="protein sequence ID" value="KAK3745132.1"/>
    <property type="molecule type" value="Genomic_DNA"/>
</dbReference>
<evidence type="ECO:0000313" key="2">
    <source>
        <dbReference type="EMBL" id="KAK3745117.1"/>
    </source>
</evidence>
<dbReference type="EMBL" id="JAWDGP010006237">
    <property type="protein sequence ID" value="KAK3745162.1"/>
    <property type="molecule type" value="Genomic_DNA"/>
</dbReference>
<feature type="region of interest" description="Disordered" evidence="1">
    <location>
        <begin position="38"/>
        <end position="65"/>
    </location>
</feature>
<accession>A0AAE0YHL1</accession>
<name>A0AAE0YHL1_9GAST</name>
<evidence type="ECO:0000313" key="3">
    <source>
        <dbReference type="EMBL" id="KAK3745132.1"/>
    </source>
</evidence>
<gene>
    <name evidence="2" type="ORF">RRG08_062944</name>
    <name evidence="3" type="ORF">RRG08_062959</name>
    <name evidence="4" type="ORF">RRG08_062974</name>
    <name evidence="5" type="ORF">RRG08_062989</name>
</gene>